<dbReference type="EMBL" id="CAJNOR010013846">
    <property type="protein sequence ID" value="CAF1675468.1"/>
    <property type="molecule type" value="Genomic_DNA"/>
</dbReference>
<feature type="non-terminal residue" evidence="2">
    <location>
        <position position="1"/>
    </location>
</feature>
<keyword evidence="3" id="KW-1185">Reference proteome</keyword>
<keyword evidence="1" id="KW-0472">Membrane</keyword>
<organism evidence="2 3">
    <name type="scientific">Adineta ricciae</name>
    <name type="common">Rotifer</name>
    <dbReference type="NCBI Taxonomy" id="249248"/>
    <lineage>
        <taxon>Eukaryota</taxon>
        <taxon>Metazoa</taxon>
        <taxon>Spiralia</taxon>
        <taxon>Gnathifera</taxon>
        <taxon>Rotifera</taxon>
        <taxon>Eurotatoria</taxon>
        <taxon>Bdelloidea</taxon>
        <taxon>Adinetida</taxon>
        <taxon>Adinetidae</taxon>
        <taxon>Adineta</taxon>
    </lineage>
</organism>
<keyword evidence="1" id="KW-1133">Transmembrane helix</keyword>
<protein>
    <submittedName>
        <fullName evidence="2">Uncharacterized protein</fullName>
    </submittedName>
</protein>
<proteinExistence type="predicted"/>
<evidence type="ECO:0000313" key="3">
    <source>
        <dbReference type="Proteomes" id="UP000663828"/>
    </source>
</evidence>
<feature type="transmembrane region" description="Helical" evidence="1">
    <location>
        <begin position="30"/>
        <end position="52"/>
    </location>
</feature>
<keyword evidence="1" id="KW-0812">Transmembrane</keyword>
<dbReference type="Proteomes" id="UP000663828">
    <property type="component" value="Unassembled WGS sequence"/>
</dbReference>
<reference evidence="2" key="1">
    <citation type="submission" date="2021-02" db="EMBL/GenBank/DDBJ databases">
        <authorList>
            <person name="Nowell W R."/>
        </authorList>
    </citation>
    <scope>NUCLEOTIDE SEQUENCE</scope>
</reference>
<dbReference type="AlphaFoldDB" id="A0A816GMW1"/>
<evidence type="ECO:0000313" key="2">
    <source>
        <dbReference type="EMBL" id="CAF1675468.1"/>
    </source>
</evidence>
<comment type="caution">
    <text evidence="2">The sequence shown here is derived from an EMBL/GenBank/DDBJ whole genome shotgun (WGS) entry which is preliminary data.</text>
</comment>
<evidence type="ECO:0000256" key="1">
    <source>
        <dbReference type="SAM" id="Phobius"/>
    </source>
</evidence>
<accession>A0A816GMW1</accession>
<sequence length="96" mass="10639">SQSDQPNPPQTTNSQSETRCDYCRRKWKKILFTSLATALMMTICVIVSIIMAKKHSDLLVTVARRTTTTSVTTTSVTTTTAPTKGLNIYSFCPHVL</sequence>
<name>A0A816GMW1_ADIRI</name>
<gene>
    <name evidence="2" type="ORF">XAT740_LOCUS59511</name>
</gene>